<dbReference type="AlphaFoldDB" id="A0A8K0WXX8"/>
<sequence>MFGLYHADYEMAEAGPSCLARRPPLALPPPALRPHGTHGIVAQSIFAQPFSCLQHGHGPVWPAYTCNLYPCVDRRLRHSEPHGDHAEAGGVCGFSPVPVCLPGALPRGSHQICHSRVLFWPMANSFSGPKCVRIHDRHAQIERHMETLLTPDSQGPESNQPILLLGWVLHLDNAHAHGPEANARNNPATLADRRPHNRLLYTTDPVHSTQLSNVHCLGKIEQELLVEPYHWRGLCCIWGAAPPSQERPGQGARGSKQHTASLSFHQ</sequence>
<accession>A0A8K0WXX8</accession>
<feature type="region of interest" description="Disordered" evidence="1">
    <location>
        <begin position="245"/>
        <end position="266"/>
    </location>
</feature>
<comment type="caution">
    <text evidence="2">The sequence shown here is derived from an EMBL/GenBank/DDBJ whole genome shotgun (WGS) entry which is preliminary data.</text>
</comment>
<organism evidence="2 3">
    <name type="scientific">Stachybotrys elegans</name>
    <dbReference type="NCBI Taxonomy" id="80388"/>
    <lineage>
        <taxon>Eukaryota</taxon>
        <taxon>Fungi</taxon>
        <taxon>Dikarya</taxon>
        <taxon>Ascomycota</taxon>
        <taxon>Pezizomycotina</taxon>
        <taxon>Sordariomycetes</taxon>
        <taxon>Hypocreomycetidae</taxon>
        <taxon>Hypocreales</taxon>
        <taxon>Stachybotryaceae</taxon>
        <taxon>Stachybotrys</taxon>
    </lineage>
</organism>
<protein>
    <submittedName>
        <fullName evidence="2">Uncharacterized protein</fullName>
    </submittedName>
</protein>
<reference evidence="2" key="1">
    <citation type="journal article" date="2021" name="Nat. Commun.">
        <title>Genetic determinants of endophytism in the Arabidopsis root mycobiome.</title>
        <authorList>
            <person name="Mesny F."/>
            <person name="Miyauchi S."/>
            <person name="Thiergart T."/>
            <person name="Pickel B."/>
            <person name="Atanasova L."/>
            <person name="Karlsson M."/>
            <person name="Huettel B."/>
            <person name="Barry K.W."/>
            <person name="Haridas S."/>
            <person name="Chen C."/>
            <person name="Bauer D."/>
            <person name="Andreopoulos W."/>
            <person name="Pangilinan J."/>
            <person name="LaButti K."/>
            <person name="Riley R."/>
            <person name="Lipzen A."/>
            <person name="Clum A."/>
            <person name="Drula E."/>
            <person name="Henrissat B."/>
            <person name="Kohler A."/>
            <person name="Grigoriev I.V."/>
            <person name="Martin F.M."/>
            <person name="Hacquard S."/>
        </authorList>
    </citation>
    <scope>NUCLEOTIDE SEQUENCE</scope>
    <source>
        <strain evidence="2">MPI-CAGE-CH-0235</strain>
    </source>
</reference>
<gene>
    <name evidence="2" type="ORF">B0I35DRAFT_14676</name>
</gene>
<feature type="compositionally biased region" description="Polar residues" evidence="1">
    <location>
        <begin position="257"/>
        <end position="266"/>
    </location>
</feature>
<dbReference type="EMBL" id="JAGPNK010000001">
    <property type="protein sequence ID" value="KAH7328306.1"/>
    <property type="molecule type" value="Genomic_DNA"/>
</dbReference>
<evidence type="ECO:0000256" key="1">
    <source>
        <dbReference type="SAM" id="MobiDB-lite"/>
    </source>
</evidence>
<name>A0A8K0WXX8_9HYPO</name>
<evidence type="ECO:0000313" key="3">
    <source>
        <dbReference type="Proteomes" id="UP000813444"/>
    </source>
</evidence>
<proteinExistence type="predicted"/>
<dbReference type="Proteomes" id="UP000813444">
    <property type="component" value="Unassembled WGS sequence"/>
</dbReference>
<keyword evidence="3" id="KW-1185">Reference proteome</keyword>
<evidence type="ECO:0000313" key="2">
    <source>
        <dbReference type="EMBL" id="KAH7328306.1"/>
    </source>
</evidence>